<gene>
    <name evidence="10" type="primary">LOC116188329</name>
</gene>
<reference evidence="9" key="1">
    <citation type="journal article" date="2020" name="Plant Biotechnol. J.">
        <title>The pomegranate (Punica granatum L.) draft genome dissects genetic divergence between soft- and hard-seeded cultivars.</title>
        <authorList>
            <person name="Luo X."/>
            <person name="Li H."/>
            <person name="Wu Z."/>
            <person name="Yao W."/>
            <person name="Zhao P."/>
            <person name="Cao D."/>
            <person name="Yu H."/>
            <person name="Li K."/>
            <person name="Poudel K."/>
            <person name="Zhao D."/>
            <person name="Zhang F."/>
            <person name="Xia X."/>
            <person name="Chen L."/>
            <person name="Wang Q."/>
            <person name="Jing D."/>
            <person name="Cao S."/>
        </authorList>
    </citation>
    <scope>NUCLEOTIDE SEQUENCE [LARGE SCALE GENOMIC DNA]</scope>
    <source>
        <strain evidence="9">cv. Tunisia</strain>
    </source>
</reference>
<evidence type="ECO:0000259" key="8">
    <source>
        <dbReference type="PROSITE" id="PS51525"/>
    </source>
</evidence>
<keyword evidence="3" id="KW-0804">Transcription</keyword>
<keyword evidence="2 4" id="KW-0103">Bromodomain</keyword>
<dbReference type="Pfam" id="PF17035">
    <property type="entry name" value="BET"/>
    <property type="match status" value="1"/>
</dbReference>
<dbReference type="GeneID" id="116188329"/>
<keyword evidence="1" id="KW-0805">Transcription regulation</keyword>
<proteinExistence type="predicted"/>
<dbReference type="Proteomes" id="UP000515151">
    <property type="component" value="Chromosome 8"/>
</dbReference>
<dbReference type="PROSITE" id="PS51525">
    <property type="entry name" value="NET"/>
    <property type="match status" value="1"/>
</dbReference>
<name>A0A6P8BW10_PUNGR</name>
<dbReference type="InterPro" id="IPR001487">
    <property type="entry name" value="Bromodomain"/>
</dbReference>
<evidence type="ECO:0000256" key="6">
    <source>
        <dbReference type="SAM" id="MobiDB-lite"/>
    </source>
</evidence>
<dbReference type="PRINTS" id="PR00503">
    <property type="entry name" value="BROMODOMAIN"/>
</dbReference>
<reference evidence="10" key="2">
    <citation type="submission" date="2025-08" db="UniProtKB">
        <authorList>
            <consortium name="RefSeq"/>
        </authorList>
    </citation>
    <scope>IDENTIFICATION</scope>
    <source>
        <tissue evidence="10">Leaf</tissue>
    </source>
</reference>
<evidence type="ECO:0000256" key="5">
    <source>
        <dbReference type="SAM" id="Coils"/>
    </source>
</evidence>
<evidence type="ECO:0000259" key="7">
    <source>
        <dbReference type="PROSITE" id="PS50014"/>
    </source>
</evidence>
<feature type="domain" description="NET" evidence="8">
    <location>
        <begin position="327"/>
        <end position="408"/>
    </location>
</feature>
<dbReference type="PANTHER" id="PTHR45926">
    <property type="entry name" value="OSJNBA0053K19.4 PROTEIN"/>
    <property type="match status" value="1"/>
</dbReference>
<protein>
    <submittedName>
        <fullName evidence="10">Transcription factor GTE6-like isoform X1</fullName>
    </submittedName>
</protein>
<feature type="coiled-coil region" evidence="5">
    <location>
        <begin position="281"/>
        <end position="329"/>
    </location>
</feature>
<dbReference type="Pfam" id="PF00439">
    <property type="entry name" value="Bromodomain"/>
    <property type="match status" value="1"/>
</dbReference>
<feature type="domain" description="Bromo" evidence="7">
    <location>
        <begin position="183"/>
        <end position="258"/>
    </location>
</feature>
<keyword evidence="9" id="KW-1185">Reference proteome</keyword>
<dbReference type="InterPro" id="IPR027353">
    <property type="entry name" value="NET_dom"/>
</dbReference>
<dbReference type="SMART" id="SM00297">
    <property type="entry name" value="BROMO"/>
    <property type="match status" value="1"/>
</dbReference>
<sequence length="461" mass="52012">MGQIWQLGPILQRENPPPRRPTGVVSVLTRFGTKRRTKGNPAAHCLVGIFYLPVNRFSLPSLSGSFQMEAADPSAPELGAPGTAKSRVNAKEVEGFGRRLDEVLMKVDQLEQRINDVEQFYLNLSKKQTNTSKGSSVAKEKERERPITSIKKQQQEAARREAAAAKRMQELIRHFGTILRQITQHKWAWPFMQPVDVKGLGLDDYYEVIDKPMDFSTIKNQMEAKDGTGYKNVREICADVRLVFKNAMKYNAEKSDVHVMAKTLLAKFEEKWLQLLPKVTEEEKRREEDEAEAQLDMQLAQEAAYAKIARDISNEVDEVDTNLEELREVVVQKCRKISTEEKRSIGHALAMLSPEDLSKALEIVAQNNPSFLSVAEEVDLDMDAQSESTLWRLKFFVKDTLEAQGKTSTSAGGTTNTTGPNNNNNNNSNNRNNVAFNSNKRKKEICDAIAKTAKKRNKKPS</sequence>
<evidence type="ECO:0000313" key="9">
    <source>
        <dbReference type="Proteomes" id="UP000515151"/>
    </source>
</evidence>
<feature type="region of interest" description="Disordered" evidence="6">
    <location>
        <begin position="1"/>
        <end position="23"/>
    </location>
</feature>
<evidence type="ECO:0000256" key="1">
    <source>
        <dbReference type="ARBA" id="ARBA00023015"/>
    </source>
</evidence>
<feature type="coiled-coil region" evidence="5">
    <location>
        <begin position="93"/>
        <end position="127"/>
    </location>
</feature>
<accession>A0A6P8BW10</accession>
<dbReference type="OrthoDB" id="21449at2759"/>
<dbReference type="InterPro" id="IPR038336">
    <property type="entry name" value="NET_sf"/>
</dbReference>
<evidence type="ECO:0000256" key="4">
    <source>
        <dbReference type="PROSITE-ProRule" id="PRU00035"/>
    </source>
</evidence>
<evidence type="ECO:0000256" key="3">
    <source>
        <dbReference type="ARBA" id="ARBA00023163"/>
    </source>
</evidence>
<dbReference type="RefSeq" id="XP_031373468.1">
    <property type="nucleotide sequence ID" value="XM_031517608.1"/>
</dbReference>
<dbReference type="PROSITE" id="PS50014">
    <property type="entry name" value="BROMODOMAIN_2"/>
    <property type="match status" value="1"/>
</dbReference>
<organism evidence="9 10">
    <name type="scientific">Punica granatum</name>
    <name type="common">Pomegranate</name>
    <dbReference type="NCBI Taxonomy" id="22663"/>
    <lineage>
        <taxon>Eukaryota</taxon>
        <taxon>Viridiplantae</taxon>
        <taxon>Streptophyta</taxon>
        <taxon>Embryophyta</taxon>
        <taxon>Tracheophyta</taxon>
        <taxon>Spermatophyta</taxon>
        <taxon>Magnoliopsida</taxon>
        <taxon>eudicotyledons</taxon>
        <taxon>Gunneridae</taxon>
        <taxon>Pentapetalae</taxon>
        <taxon>rosids</taxon>
        <taxon>malvids</taxon>
        <taxon>Myrtales</taxon>
        <taxon>Lythraceae</taxon>
        <taxon>Punica</taxon>
    </lineage>
</organism>
<dbReference type="Gene3D" id="1.20.1270.220">
    <property type="match status" value="1"/>
</dbReference>
<dbReference type="AlphaFoldDB" id="A0A6P8BW10"/>
<feature type="region of interest" description="Disordered" evidence="6">
    <location>
        <begin position="404"/>
        <end position="442"/>
    </location>
</feature>
<dbReference type="SUPFAM" id="SSF47370">
    <property type="entry name" value="Bromodomain"/>
    <property type="match status" value="1"/>
</dbReference>
<dbReference type="Gene3D" id="1.20.920.10">
    <property type="entry name" value="Bromodomain-like"/>
    <property type="match status" value="1"/>
</dbReference>
<feature type="compositionally biased region" description="Low complexity" evidence="6">
    <location>
        <begin position="405"/>
        <end position="438"/>
    </location>
</feature>
<evidence type="ECO:0000256" key="2">
    <source>
        <dbReference type="ARBA" id="ARBA00023117"/>
    </source>
</evidence>
<keyword evidence="5" id="KW-0175">Coiled coil</keyword>
<evidence type="ECO:0000313" key="10">
    <source>
        <dbReference type="RefSeq" id="XP_031373468.1"/>
    </source>
</evidence>
<dbReference type="InterPro" id="IPR036427">
    <property type="entry name" value="Bromodomain-like_sf"/>
</dbReference>